<proteinExistence type="predicted"/>
<dbReference type="InterPro" id="IPR050832">
    <property type="entry name" value="Bact_Acetyltransf"/>
</dbReference>
<evidence type="ECO:0000313" key="3">
    <source>
        <dbReference type="EMBL" id="QPB82226.1"/>
    </source>
</evidence>
<gene>
    <name evidence="3" type="ORF">CWC22_004050</name>
</gene>
<sequence>MPLIIEPLAELTPLQQQMLASQLQACIAQGASLGFYHPTSDAQMTNYWSQVNTELGQNTRVILAAYLEQHLVASVQLIPCKKQNGRHRGEVEKLLVHPDYQRQGIAQALMQYLETYANQLGMTLLVLDTQSGDKSELFYQAVGFTKSGEIPHFVSDSQGAMHATSYYFKQLGSH</sequence>
<dbReference type="GO" id="GO:0016747">
    <property type="term" value="F:acyltransferase activity, transferring groups other than amino-acyl groups"/>
    <property type="evidence" value="ECO:0007669"/>
    <property type="project" value="InterPro"/>
</dbReference>
<evidence type="ECO:0000313" key="4">
    <source>
        <dbReference type="Proteomes" id="UP000305729"/>
    </source>
</evidence>
<dbReference type="EMBL" id="CP045429">
    <property type="protein sequence ID" value="QPB82226.1"/>
    <property type="molecule type" value="Genomic_DNA"/>
</dbReference>
<dbReference type="InterPro" id="IPR016181">
    <property type="entry name" value="Acyl_CoA_acyltransferase"/>
</dbReference>
<evidence type="ECO:0000256" key="1">
    <source>
        <dbReference type="ARBA" id="ARBA00022679"/>
    </source>
</evidence>
<reference evidence="3 4" key="1">
    <citation type="submission" date="2019-10" db="EMBL/GenBank/DDBJ databases">
        <title>Pseudoalteromonas rubra S4059.</title>
        <authorList>
            <person name="Paulsen S."/>
            <person name="Wang X."/>
        </authorList>
    </citation>
    <scope>NUCLEOTIDE SEQUENCE [LARGE SCALE GENOMIC DNA]</scope>
    <source>
        <strain evidence="3 4">S4059</strain>
    </source>
</reference>
<evidence type="ECO:0000256" key="2">
    <source>
        <dbReference type="ARBA" id="ARBA00023315"/>
    </source>
</evidence>
<dbReference type="CDD" id="cd04301">
    <property type="entry name" value="NAT_SF"/>
    <property type="match status" value="1"/>
</dbReference>
<dbReference type="PANTHER" id="PTHR43877">
    <property type="entry name" value="AMINOALKYLPHOSPHONATE N-ACETYLTRANSFERASE-RELATED-RELATED"/>
    <property type="match status" value="1"/>
</dbReference>
<accession>A0A5S3UQ61</accession>
<dbReference type="AlphaFoldDB" id="A0A5S3UQ61"/>
<dbReference type="Gene3D" id="3.40.630.30">
    <property type="match status" value="1"/>
</dbReference>
<dbReference type="Proteomes" id="UP000305729">
    <property type="component" value="Chromosome 1"/>
</dbReference>
<dbReference type="RefSeq" id="WP_138539648.1">
    <property type="nucleotide sequence ID" value="NZ_CP045429.1"/>
</dbReference>
<dbReference type="STRING" id="43658.AT705_16190"/>
<protein>
    <submittedName>
        <fullName evidence="3">GNAT family N-acetyltransferase</fullName>
    </submittedName>
</protein>
<dbReference type="Pfam" id="PF00583">
    <property type="entry name" value="Acetyltransf_1"/>
    <property type="match status" value="1"/>
</dbReference>
<keyword evidence="2" id="KW-0012">Acyltransferase</keyword>
<dbReference type="SUPFAM" id="SSF55729">
    <property type="entry name" value="Acyl-CoA N-acyltransferases (Nat)"/>
    <property type="match status" value="1"/>
</dbReference>
<dbReference type="PROSITE" id="PS51186">
    <property type="entry name" value="GNAT"/>
    <property type="match status" value="1"/>
</dbReference>
<keyword evidence="1 3" id="KW-0808">Transferase</keyword>
<organism evidence="3 4">
    <name type="scientific">Pseudoalteromonas rubra</name>
    <dbReference type="NCBI Taxonomy" id="43658"/>
    <lineage>
        <taxon>Bacteria</taxon>
        <taxon>Pseudomonadati</taxon>
        <taxon>Pseudomonadota</taxon>
        <taxon>Gammaproteobacteria</taxon>
        <taxon>Alteromonadales</taxon>
        <taxon>Pseudoalteromonadaceae</taxon>
        <taxon>Pseudoalteromonas</taxon>
    </lineage>
</organism>
<name>A0A5S3UQ61_9GAMM</name>
<dbReference type="InterPro" id="IPR000182">
    <property type="entry name" value="GNAT_dom"/>
</dbReference>